<evidence type="ECO:0000256" key="3">
    <source>
        <dbReference type="ARBA" id="ARBA00022679"/>
    </source>
</evidence>
<dbReference type="SUPFAM" id="SSF55874">
    <property type="entry name" value="ATPase domain of HSP90 chaperone/DNA topoisomerase II/histidine kinase"/>
    <property type="match status" value="1"/>
</dbReference>
<keyword evidence="2 9" id="KW-0597">Phosphoprotein</keyword>
<dbReference type="Gene3D" id="3.30.565.10">
    <property type="entry name" value="Histidine kinase-like ATPase, C-terminal domain"/>
    <property type="match status" value="1"/>
</dbReference>
<feature type="domain" description="Histidine kinase" evidence="11">
    <location>
        <begin position="167"/>
        <end position="389"/>
    </location>
</feature>
<keyword evidence="10" id="KW-0175">Coiled coil</keyword>
<evidence type="ECO:0000256" key="5">
    <source>
        <dbReference type="ARBA" id="ARBA00022777"/>
    </source>
</evidence>
<keyword evidence="3 9" id="KW-0808">Transferase</keyword>
<dbReference type="RefSeq" id="WP_193801911.1">
    <property type="nucleotide sequence ID" value="NZ_JADEWC010000041.1"/>
</dbReference>
<evidence type="ECO:0000313" key="12">
    <source>
        <dbReference type="EMBL" id="MBE9223687.1"/>
    </source>
</evidence>
<dbReference type="InterPro" id="IPR003594">
    <property type="entry name" value="HATPase_dom"/>
</dbReference>
<dbReference type="InterPro" id="IPR011649">
    <property type="entry name" value="KaiB_domain"/>
</dbReference>
<keyword evidence="6 9" id="KW-0067">ATP-binding</keyword>
<accession>A0ABR9V718</accession>
<evidence type="ECO:0000259" key="11">
    <source>
        <dbReference type="PROSITE" id="PS50109"/>
    </source>
</evidence>
<dbReference type="InterPro" id="IPR023527">
    <property type="entry name" value="Kinase_SasA"/>
</dbReference>
<dbReference type="Gene3D" id="1.10.287.130">
    <property type="match status" value="1"/>
</dbReference>
<dbReference type="SMART" id="SM00388">
    <property type="entry name" value="HisKA"/>
    <property type="match status" value="1"/>
</dbReference>
<dbReference type="InterPro" id="IPR036249">
    <property type="entry name" value="Thioredoxin-like_sf"/>
</dbReference>
<dbReference type="PANTHER" id="PTHR43547">
    <property type="entry name" value="TWO-COMPONENT HISTIDINE KINASE"/>
    <property type="match status" value="1"/>
</dbReference>
<evidence type="ECO:0000256" key="9">
    <source>
        <dbReference type="HAMAP-Rule" id="MF_01837"/>
    </source>
</evidence>
<evidence type="ECO:0000256" key="6">
    <source>
        <dbReference type="ARBA" id="ARBA00022840"/>
    </source>
</evidence>
<evidence type="ECO:0000256" key="1">
    <source>
        <dbReference type="ARBA" id="ARBA00000085"/>
    </source>
</evidence>
<dbReference type="InterPro" id="IPR005467">
    <property type="entry name" value="His_kinase_dom"/>
</dbReference>
<evidence type="ECO:0000256" key="2">
    <source>
        <dbReference type="ARBA" id="ARBA00022553"/>
    </source>
</evidence>
<dbReference type="InterPro" id="IPR036890">
    <property type="entry name" value="HATPase_C_sf"/>
</dbReference>
<dbReference type="SUPFAM" id="SSF47384">
    <property type="entry name" value="Homodimeric domain of signal transducing histidine kinase"/>
    <property type="match status" value="1"/>
</dbReference>
<dbReference type="Proteomes" id="UP000654604">
    <property type="component" value="Unassembled WGS sequence"/>
</dbReference>
<keyword evidence="7 9" id="KW-0902">Two-component regulatory system</keyword>
<comment type="subunit">
    <text evidence="9">Homooligomerizes. Interacts with KaiC. Participates in the KaiABC clock complex, whose core is composed of a KaiC homohexamer, 6 KaiB and up to 6 KaiA dimers. SasA and KaiB(fs) compete to bind to KaiC.</text>
</comment>
<dbReference type="Gene3D" id="3.40.30.10">
    <property type="entry name" value="Glutaredoxin"/>
    <property type="match status" value="1"/>
</dbReference>
<dbReference type="PROSITE" id="PS50109">
    <property type="entry name" value="HIS_KIN"/>
    <property type="match status" value="1"/>
</dbReference>
<feature type="coiled-coil region" evidence="10">
    <location>
        <begin position="137"/>
        <end position="164"/>
    </location>
</feature>
<evidence type="ECO:0000313" key="13">
    <source>
        <dbReference type="Proteomes" id="UP000654604"/>
    </source>
</evidence>
<comment type="function">
    <text evidence="9">Member of the two-component regulatory system SasA/RpaA involved in genome-wide circadian gene expression. One of several clock output pathways. Participates in the Kai clock protein complex, the main circadian regulator in cyanobacteria, via its interaction with KaiC. KaiC enhances the autophosphorylation activity of SasA, which then transfers its phosphate group to RpaA to activate it. In addition to its output function, recruits fold-shifted KaiB (KaiB(fs)) to KaiC to cooperatively form the KaiB(6):KaiC(6) complex (independent of SasA kinase activity). Required for robustness of the circadian rhythm of gene expression and is involved in clock output, also required for adaptation to light/dark cycles.</text>
</comment>
<dbReference type="GO" id="GO:0016301">
    <property type="term" value="F:kinase activity"/>
    <property type="evidence" value="ECO:0007669"/>
    <property type="project" value="UniProtKB-KW"/>
</dbReference>
<dbReference type="SMART" id="SM00387">
    <property type="entry name" value="HATPase_c"/>
    <property type="match status" value="1"/>
</dbReference>
<comment type="domain">
    <text evidence="9">The N-terminus interacts with KaiC, while the C-terminal histidine kinase domain autophosphorylates and is probably responsible for self-oligomerization. The N-terminal domain stimulates the C-terminus to autophosphorylate.</text>
</comment>
<gene>
    <name evidence="9" type="primary">sasA</name>
    <name evidence="12" type="ORF">IQ215_13365</name>
</gene>
<keyword evidence="13" id="KW-1185">Reference proteome</keyword>
<comment type="caution">
    <text evidence="12">The sequence shown here is derived from an EMBL/GenBank/DDBJ whole genome shotgun (WGS) entry which is preliminary data.</text>
</comment>
<feature type="modified residue" description="Phosphohistidine; by autocatalysis" evidence="9">
    <location>
        <position position="170"/>
    </location>
</feature>
<evidence type="ECO:0000256" key="8">
    <source>
        <dbReference type="ARBA" id="ARBA00023108"/>
    </source>
</evidence>
<dbReference type="HAMAP" id="MF_01837">
    <property type="entry name" value="Kinase_SasA"/>
    <property type="match status" value="1"/>
</dbReference>
<evidence type="ECO:0000256" key="4">
    <source>
        <dbReference type="ARBA" id="ARBA00022741"/>
    </source>
</evidence>
<keyword evidence="4 9" id="KW-0547">Nucleotide-binding</keyword>
<proteinExistence type="inferred from homology"/>
<dbReference type="PRINTS" id="PR00344">
    <property type="entry name" value="BCTRLSENSOR"/>
</dbReference>
<dbReference type="CDD" id="cd00082">
    <property type="entry name" value="HisKA"/>
    <property type="match status" value="1"/>
</dbReference>
<dbReference type="SUPFAM" id="SSF52833">
    <property type="entry name" value="Thioredoxin-like"/>
    <property type="match status" value="1"/>
</dbReference>
<evidence type="ECO:0000256" key="7">
    <source>
        <dbReference type="ARBA" id="ARBA00023012"/>
    </source>
</evidence>
<dbReference type="CDD" id="cd00075">
    <property type="entry name" value="HATPase"/>
    <property type="match status" value="1"/>
</dbReference>
<dbReference type="EMBL" id="JADEWC010000041">
    <property type="protein sequence ID" value="MBE9223687.1"/>
    <property type="molecule type" value="Genomic_DNA"/>
</dbReference>
<protein>
    <recommendedName>
        <fullName evidence="9">Adaptive-response sensory-kinase SasA</fullName>
        <ecNumber evidence="9">2.7.13.3</ecNumber>
    </recommendedName>
    <alternativeName>
        <fullName evidence="9">Sensor histidine kinase SasA</fullName>
    </alternativeName>
</protein>
<dbReference type="Pfam" id="PF00512">
    <property type="entry name" value="HisKA"/>
    <property type="match status" value="1"/>
</dbReference>
<reference evidence="12 13" key="1">
    <citation type="submission" date="2020-10" db="EMBL/GenBank/DDBJ databases">
        <authorList>
            <person name="Castelo-Branco R."/>
            <person name="Eusebio N."/>
            <person name="Adriana R."/>
            <person name="Vieira A."/>
            <person name="Brugerolle De Fraissinette N."/>
            <person name="Rezende De Castro R."/>
            <person name="Schneider M.P."/>
            <person name="Vasconcelos V."/>
            <person name="Leao P.N."/>
        </authorList>
    </citation>
    <scope>NUCLEOTIDE SEQUENCE [LARGE SCALE GENOMIC DNA]</scope>
    <source>
        <strain evidence="12 13">LEGE 03274</strain>
    </source>
</reference>
<keyword evidence="5 9" id="KW-0418">Kinase</keyword>
<dbReference type="SMART" id="SM01248">
    <property type="entry name" value="KaiB"/>
    <property type="match status" value="1"/>
</dbReference>
<dbReference type="NCBIfam" id="NF006800">
    <property type="entry name" value="PRK09303.1"/>
    <property type="match status" value="1"/>
</dbReference>
<dbReference type="PANTHER" id="PTHR43547:SF2">
    <property type="entry name" value="HYBRID SIGNAL TRANSDUCTION HISTIDINE KINASE C"/>
    <property type="match status" value="1"/>
</dbReference>
<dbReference type="InterPro" id="IPR004358">
    <property type="entry name" value="Sig_transdc_His_kin-like_C"/>
</dbReference>
<organism evidence="12 13">
    <name type="scientific">Cyanobacterium stanieri LEGE 03274</name>
    <dbReference type="NCBI Taxonomy" id="1828756"/>
    <lineage>
        <taxon>Bacteria</taxon>
        <taxon>Bacillati</taxon>
        <taxon>Cyanobacteriota</taxon>
        <taxon>Cyanophyceae</taxon>
        <taxon>Oscillatoriophycideae</taxon>
        <taxon>Chroococcales</taxon>
        <taxon>Geminocystaceae</taxon>
        <taxon>Cyanobacterium</taxon>
    </lineage>
</organism>
<dbReference type="Pfam" id="PF07689">
    <property type="entry name" value="KaiB"/>
    <property type="match status" value="1"/>
</dbReference>
<dbReference type="Pfam" id="PF02518">
    <property type="entry name" value="HATPase_c"/>
    <property type="match status" value="1"/>
</dbReference>
<dbReference type="InterPro" id="IPR003661">
    <property type="entry name" value="HisK_dim/P_dom"/>
</dbReference>
<keyword evidence="8 9" id="KW-0090">Biological rhythms</keyword>
<sequence>MYPSDRDQNSGEIKNKNIKPPQKSLQLLLFVDNRHSSQQNIQDIKNYLQSLTHEYQFQLEVLEISKYPHLVEHFKLVATPALVKVNPAPQQTLAGSNLTAQLQKWWDKWQYSLTHTMNSNSGEEESILQTCLPSSDLIRMSDDIFQLKQEVENLQQQLNFKDQMLAMLVHDLRNPLTAASLAVETIELAINESDQEKIFKLQKRLCQQSKKQFKVMNKMISDLLETSKKTNHQLNIIPVKVNLPILCNELLNSFNQKIQVKNQVLIRDIPQDLPPVYADPELINQVLINLIENAIKYTPNDGTITVAIIHKTTQKIEVSIIDTGSGIPPEKKERIFDGHFRLERDIKQEGYGIGLALCRQVINAHYGQIWVDDNGNQGSCFRFTLPVYL</sequence>
<dbReference type="CDD" id="cd02978">
    <property type="entry name" value="KaiB_like"/>
    <property type="match status" value="1"/>
</dbReference>
<dbReference type="InterPro" id="IPR036097">
    <property type="entry name" value="HisK_dim/P_sf"/>
</dbReference>
<evidence type="ECO:0000256" key="10">
    <source>
        <dbReference type="SAM" id="Coils"/>
    </source>
</evidence>
<name>A0ABR9V718_9CHRO</name>
<dbReference type="EC" id="2.7.13.3" evidence="9"/>
<comment type="catalytic activity">
    <reaction evidence="1 9">
        <text>ATP + protein L-histidine = ADP + protein N-phospho-L-histidine.</text>
        <dbReference type="EC" id="2.7.13.3"/>
    </reaction>
</comment>